<feature type="region of interest" description="Disordered" evidence="1">
    <location>
        <begin position="106"/>
        <end position="126"/>
    </location>
</feature>
<dbReference type="GeneID" id="54991485"/>
<proteinExistence type="predicted"/>
<evidence type="ECO:0000256" key="1">
    <source>
        <dbReference type="SAM" id="MobiDB-lite"/>
    </source>
</evidence>
<sequence>MSEFKAGDLVRYGVGSTALMVLRSPHPGGHGWRGVQCMGGVTFAPGHKIKQPCPGDYKTWQECEKWRNPPAIAIEPAGIDFDGSNLAASGGVRTMQGVAFTDTPEATRDQQDGAGDAEQSAPEPIIPKDSLSINKLVNVIADPAHPKKSDVPDEADDATVEVVQIVVVASAIVSLVVTSIVIGISAAIWHAMN</sequence>
<protein>
    <submittedName>
        <fullName evidence="3">Uncharacterized protein</fullName>
    </submittedName>
</protein>
<dbReference type="Proteomes" id="UP000246901">
    <property type="component" value="Segment"/>
</dbReference>
<reference evidence="3 4" key="1">
    <citation type="submission" date="2018-03" db="EMBL/GenBank/DDBJ databases">
        <title>Phage therapy in agriculture - a green tech approach to combat plant pathogenic bacteria.</title>
        <authorList>
            <person name="Carstens A.B."/>
            <person name="Djurhuus A.M."/>
            <person name="Hansen L.H."/>
        </authorList>
    </citation>
    <scope>NUCLEOTIDE SEQUENCE [LARGE SCALE GENOMIC DNA]</scope>
</reference>
<organism evidence="3 4">
    <name type="scientific">Xanthomonas phage Carpasina</name>
    <dbReference type="NCBI Taxonomy" id="2163636"/>
    <lineage>
        <taxon>Viruses</taxon>
        <taxon>Duplodnaviria</taxon>
        <taxon>Heunggongvirae</taxon>
        <taxon>Uroviricota</taxon>
        <taxon>Caudoviricetes</taxon>
        <taxon>Lindbergviridae</taxon>
        <taxon>Carpasinavirus</taxon>
        <taxon>Carpasinavirus carpasina</taxon>
    </lineage>
</organism>
<keyword evidence="4" id="KW-1185">Reference proteome</keyword>
<keyword evidence="2" id="KW-1133">Transmembrane helix</keyword>
<feature type="transmembrane region" description="Helical" evidence="2">
    <location>
        <begin position="165"/>
        <end position="189"/>
    </location>
</feature>
<keyword evidence="2" id="KW-0812">Transmembrane</keyword>
<evidence type="ECO:0000313" key="4">
    <source>
        <dbReference type="Proteomes" id="UP000246901"/>
    </source>
</evidence>
<dbReference type="RefSeq" id="YP_009800978.1">
    <property type="nucleotide sequence ID" value="NC_047962.1"/>
</dbReference>
<keyword evidence="2" id="KW-0472">Membrane</keyword>
<evidence type="ECO:0000256" key="2">
    <source>
        <dbReference type="SAM" id="Phobius"/>
    </source>
</evidence>
<dbReference type="KEGG" id="vg:54991485"/>
<accession>A0A2S1GSM9</accession>
<dbReference type="EMBL" id="MH059633">
    <property type="protein sequence ID" value="AWD92397.1"/>
    <property type="molecule type" value="Genomic_DNA"/>
</dbReference>
<name>A0A2S1GSM9_9CAUD</name>
<evidence type="ECO:0000313" key="3">
    <source>
        <dbReference type="EMBL" id="AWD92397.1"/>
    </source>
</evidence>